<proteinExistence type="predicted"/>
<protein>
    <submittedName>
        <fullName evidence="2">Uncharacterized protein</fullName>
    </submittedName>
</protein>
<feature type="compositionally biased region" description="Low complexity" evidence="1">
    <location>
        <begin position="101"/>
        <end position="115"/>
    </location>
</feature>
<name>A0AA35KIA5_9SAUR</name>
<feature type="region of interest" description="Disordered" evidence="1">
    <location>
        <begin position="23"/>
        <end position="115"/>
    </location>
</feature>
<organism evidence="2 3">
    <name type="scientific">Podarcis lilfordi</name>
    <name type="common">Lilford's wall lizard</name>
    <dbReference type="NCBI Taxonomy" id="74358"/>
    <lineage>
        <taxon>Eukaryota</taxon>
        <taxon>Metazoa</taxon>
        <taxon>Chordata</taxon>
        <taxon>Craniata</taxon>
        <taxon>Vertebrata</taxon>
        <taxon>Euteleostomi</taxon>
        <taxon>Lepidosauria</taxon>
        <taxon>Squamata</taxon>
        <taxon>Bifurcata</taxon>
        <taxon>Unidentata</taxon>
        <taxon>Episquamata</taxon>
        <taxon>Laterata</taxon>
        <taxon>Lacertibaenia</taxon>
        <taxon>Lacertidae</taxon>
        <taxon>Podarcis</taxon>
    </lineage>
</organism>
<dbReference type="EMBL" id="OX395131">
    <property type="protein sequence ID" value="CAI5777957.1"/>
    <property type="molecule type" value="Genomic_DNA"/>
</dbReference>
<keyword evidence="3" id="KW-1185">Reference proteome</keyword>
<reference evidence="2" key="1">
    <citation type="submission" date="2022-12" db="EMBL/GenBank/DDBJ databases">
        <authorList>
            <person name="Alioto T."/>
            <person name="Alioto T."/>
            <person name="Gomez Garrido J."/>
        </authorList>
    </citation>
    <scope>NUCLEOTIDE SEQUENCE</scope>
</reference>
<accession>A0AA35KIA5</accession>
<gene>
    <name evidence="2" type="ORF">PODLI_1B041009</name>
</gene>
<dbReference type="AlphaFoldDB" id="A0AA35KIA5"/>
<dbReference type="Proteomes" id="UP001178461">
    <property type="component" value="Chromosome 6"/>
</dbReference>
<evidence type="ECO:0000313" key="2">
    <source>
        <dbReference type="EMBL" id="CAI5777957.1"/>
    </source>
</evidence>
<evidence type="ECO:0000313" key="3">
    <source>
        <dbReference type="Proteomes" id="UP001178461"/>
    </source>
</evidence>
<feature type="compositionally biased region" description="Basic and acidic residues" evidence="1">
    <location>
        <begin position="87"/>
        <end position="99"/>
    </location>
</feature>
<sequence>MVPEACGLASTIVTSSRRARCKGGRRRVGLRSRAGNLSPHGEGAAVSLDGGGGPEGRNAARPAPFHVLLSGAPEPLLPPRASTGPGEEVHEALGKKGEGELPFSLSHSSLPSRSC</sequence>
<evidence type="ECO:0000256" key="1">
    <source>
        <dbReference type="SAM" id="MobiDB-lite"/>
    </source>
</evidence>